<gene>
    <name evidence="2" type="ORF">KJ970_07835</name>
</gene>
<organism evidence="2 3">
    <name type="scientific">Eiseniibacteriota bacterium</name>
    <dbReference type="NCBI Taxonomy" id="2212470"/>
    <lineage>
        <taxon>Bacteria</taxon>
        <taxon>Candidatus Eiseniibacteriota</taxon>
    </lineage>
</organism>
<dbReference type="SUPFAM" id="SSF50998">
    <property type="entry name" value="Quinoprotein alcohol dehydrogenase-like"/>
    <property type="match status" value="1"/>
</dbReference>
<dbReference type="AlphaFoldDB" id="A0A948RVP0"/>
<dbReference type="PROSITE" id="PS51257">
    <property type="entry name" value="PROKAR_LIPOPROTEIN"/>
    <property type="match status" value="1"/>
</dbReference>
<sequence>MRSFPLYLILISIACAGAGPAPAQDILWTQTFGGGGYDYAESMEQTTDGGFIIAGYGSSFAVGSWDVYLIKTDESGDTLWTRTYGDVSTDVATGVTQTADGGYAVSMTEGIGNLLRVDASGDSLWTRDYEMQAYSVQATTDGGYIIAGRRGGHCYLVKTDADGDAVWRNAYPGGEYSVAFSVAEVSGGGYVTGGSAYTGIGDWDYHIVRTAEDGTQLWNRTYGRVLEPDEGWALCESDDDGFVITGLFFATLKVDAAGDSVWSCGFGTGEIGCALSISPTLDQGFLVGGYVNPYGLDEGEYYLVRIDGQGHLCWERYYGAGDGSFDHGFCARPTQDGAYAMVGWSDAFGAGDMDIWLLRINVEGSSVGAPDESRARPTLIVPSPSMGSAEAHLFYLVPEPCRVQLEVFSPLGRRLYKTIRHHAAAGRHDLIWNHRGRPAGVYFVRLSSGASVQSRKLVLLGNSKE</sequence>
<evidence type="ECO:0000256" key="1">
    <source>
        <dbReference type="SAM" id="SignalP"/>
    </source>
</evidence>
<reference evidence="2" key="1">
    <citation type="submission" date="2021-05" db="EMBL/GenBank/DDBJ databases">
        <title>Energy efficiency and biological interactions define the core microbiome of deep oligotrophic groundwater.</title>
        <authorList>
            <person name="Mehrshad M."/>
            <person name="Lopez-Fernandez M."/>
            <person name="Bell E."/>
            <person name="Bernier-Latmani R."/>
            <person name="Bertilsson S."/>
            <person name="Dopson M."/>
        </authorList>
    </citation>
    <scope>NUCLEOTIDE SEQUENCE</scope>
    <source>
        <strain evidence="2">Modern_marine.mb.64</strain>
    </source>
</reference>
<protein>
    <submittedName>
        <fullName evidence="2">T9SS type A sorting domain-containing protein</fullName>
    </submittedName>
</protein>
<dbReference type="PANTHER" id="PTHR42754:SF1">
    <property type="entry name" value="LIPOPROTEIN"/>
    <property type="match status" value="1"/>
</dbReference>
<dbReference type="InterPro" id="IPR011047">
    <property type="entry name" value="Quinoprotein_ADH-like_sf"/>
</dbReference>
<feature type="chain" id="PRO_5037215208" evidence="1">
    <location>
        <begin position="24"/>
        <end position="465"/>
    </location>
</feature>
<evidence type="ECO:0000313" key="2">
    <source>
        <dbReference type="EMBL" id="MBU2690826.1"/>
    </source>
</evidence>
<dbReference type="EMBL" id="JAHJDP010000037">
    <property type="protein sequence ID" value="MBU2690826.1"/>
    <property type="molecule type" value="Genomic_DNA"/>
</dbReference>
<dbReference type="NCBIfam" id="TIGR04183">
    <property type="entry name" value="Por_Secre_tail"/>
    <property type="match status" value="1"/>
</dbReference>
<accession>A0A948RVP0</accession>
<name>A0A948RVP0_UNCEI</name>
<dbReference type="Proteomes" id="UP000777784">
    <property type="component" value="Unassembled WGS sequence"/>
</dbReference>
<comment type="caution">
    <text evidence="2">The sequence shown here is derived from an EMBL/GenBank/DDBJ whole genome shotgun (WGS) entry which is preliminary data.</text>
</comment>
<keyword evidence="1" id="KW-0732">Signal</keyword>
<evidence type="ECO:0000313" key="3">
    <source>
        <dbReference type="Proteomes" id="UP000777784"/>
    </source>
</evidence>
<feature type="signal peptide" evidence="1">
    <location>
        <begin position="1"/>
        <end position="23"/>
    </location>
</feature>
<dbReference type="PANTHER" id="PTHR42754">
    <property type="entry name" value="ENDOGLUCANASE"/>
    <property type="match status" value="1"/>
</dbReference>
<dbReference type="InterPro" id="IPR026444">
    <property type="entry name" value="Secre_tail"/>
</dbReference>
<proteinExistence type="predicted"/>